<dbReference type="AlphaFoldDB" id="A0A8K0C7E6"/>
<evidence type="ECO:0000313" key="1">
    <source>
        <dbReference type="EMBL" id="KAF2879393.1"/>
    </source>
</evidence>
<name>A0A8K0C7E6_IGNLU</name>
<organism evidence="1 2">
    <name type="scientific">Ignelater luminosus</name>
    <name type="common">Cucubano</name>
    <name type="synonym">Pyrophorus luminosus</name>
    <dbReference type="NCBI Taxonomy" id="2038154"/>
    <lineage>
        <taxon>Eukaryota</taxon>
        <taxon>Metazoa</taxon>
        <taxon>Ecdysozoa</taxon>
        <taxon>Arthropoda</taxon>
        <taxon>Hexapoda</taxon>
        <taxon>Insecta</taxon>
        <taxon>Pterygota</taxon>
        <taxon>Neoptera</taxon>
        <taxon>Endopterygota</taxon>
        <taxon>Coleoptera</taxon>
        <taxon>Polyphaga</taxon>
        <taxon>Elateriformia</taxon>
        <taxon>Elateroidea</taxon>
        <taxon>Elateridae</taxon>
        <taxon>Agrypninae</taxon>
        <taxon>Pyrophorini</taxon>
        <taxon>Ignelater</taxon>
    </lineage>
</organism>
<protein>
    <submittedName>
        <fullName evidence="1">Uncharacterized protein</fullName>
    </submittedName>
</protein>
<comment type="caution">
    <text evidence="1">The sequence shown here is derived from an EMBL/GenBank/DDBJ whole genome shotgun (WGS) entry which is preliminary data.</text>
</comment>
<evidence type="ECO:0000313" key="2">
    <source>
        <dbReference type="Proteomes" id="UP000801492"/>
    </source>
</evidence>
<dbReference type="InterPro" id="IPR005312">
    <property type="entry name" value="DUF1759"/>
</dbReference>
<gene>
    <name evidence="1" type="ORF">ILUMI_26788</name>
</gene>
<dbReference type="OrthoDB" id="5984724at2759"/>
<dbReference type="EMBL" id="VTPC01091182">
    <property type="protein sequence ID" value="KAF2879393.1"/>
    <property type="molecule type" value="Genomic_DNA"/>
</dbReference>
<sequence>MYIDFREEYISMGHMSLVETYLTTKLRVVFNGSAPSDNGVSLYDLQYIGPSVQDELISILEIEVLVQDAELNDQIAERNEFEDSYYNVVALYRSILQDNKDGTESICTFKELVHDNRALTNAYKFHYLRDSLEGEALDVVTGEDFNPSTYAHFWETLCKNYNNDYGLVNSQLKALLALPKVEKASVAELRKLLNGSTKIVNYLEKLGVEVQTWDVILIYIINGKLDNISKQKWEEIRPKKRFPKFKEFKDWFKERIQSLQTLETNNTEKTELVDKIKSQGLRKKEHSSYQKHIIGQKDMGGVDALLSTAVVEVLDINGDVHMCRILLDNESQSNLITKSLCDKLKLPMEDINILIMGINQVVSNIKRRCSVNICSRHNGFESSVSCLVMDKISEAVPNLNIYTNLKEIVNDNFLPK</sequence>
<dbReference type="Proteomes" id="UP000801492">
    <property type="component" value="Unassembled WGS sequence"/>
</dbReference>
<dbReference type="Pfam" id="PF03564">
    <property type="entry name" value="DUF1759"/>
    <property type="match status" value="1"/>
</dbReference>
<reference evidence="1" key="1">
    <citation type="submission" date="2019-08" db="EMBL/GenBank/DDBJ databases">
        <title>The genome of the North American firefly Photinus pyralis.</title>
        <authorList>
            <consortium name="Photinus pyralis genome working group"/>
            <person name="Fallon T.R."/>
            <person name="Sander Lower S.E."/>
            <person name="Weng J.-K."/>
        </authorList>
    </citation>
    <scope>NUCLEOTIDE SEQUENCE</scope>
    <source>
        <strain evidence="1">TRF0915ILg1</strain>
        <tissue evidence="1">Whole body</tissue>
    </source>
</reference>
<keyword evidence="2" id="KW-1185">Reference proteome</keyword>
<proteinExistence type="predicted"/>
<accession>A0A8K0C7E6</accession>